<keyword evidence="3" id="KW-1185">Reference proteome</keyword>
<sequence>MPSRPRRLARLVCRHQIRVRLEASARSAPASPDGPNEKRKNASAPKSEGVAMEVAAGGVYLIRVSAGGFSGAAPLPCLSVGGSPLGGMLYDPPAAGRVSGWLLARLPAGCRLELEDRSFALSAEPPPPADTRLWELSIERVGG</sequence>
<reference evidence="2 3" key="1">
    <citation type="submission" date="2020-04" db="EMBL/GenBank/DDBJ databases">
        <title>Novel Paenibacillus strain UniB2 isolated from commercial digestive syrup.</title>
        <authorList>
            <person name="Thorat V."/>
            <person name="Kirdat K."/>
            <person name="Tiwarekar B."/>
            <person name="Yadav A."/>
        </authorList>
    </citation>
    <scope>NUCLEOTIDE SEQUENCE [LARGE SCALE GENOMIC DNA]</scope>
    <source>
        <strain evidence="2 3">UniB2</strain>
    </source>
</reference>
<accession>A0A6H2GTV4</accession>
<proteinExistence type="predicted"/>
<dbReference type="EMBL" id="CP051428">
    <property type="protein sequence ID" value="QJC50840.1"/>
    <property type="molecule type" value="Genomic_DNA"/>
</dbReference>
<dbReference type="KEGG" id="palr:HGI30_04190"/>
<dbReference type="AlphaFoldDB" id="A0A6H2GTV4"/>
<protein>
    <submittedName>
        <fullName evidence="2">Uncharacterized protein</fullName>
    </submittedName>
</protein>
<feature type="region of interest" description="Disordered" evidence="1">
    <location>
        <begin position="23"/>
        <end position="48"/>
    </location>
</feature>
<dbReference type="Proteomes" id="UP000502136">
    <property type="component" value="Chromosome"/>
</dbReference>
<dbReference type="RefSeq" id="WP_168906495.1">
    <property type="nucleotide sequence ID" value="NZ_CP051428.1"/>
</dbReference>
<evidence type="ECO:0000256" key="1">
    <source>
        <dbReference type="SAM" id="MobiDB-lite"/>
    </source>
</evidence>
<evidence type="ECO:0000313" key="2">
    <source>
        <dbReference type="EMBL" id="QJC50840.1"/>
    </source>
</evidence>
<gene>
    <name evidence="2" type="ORF">HGI30_04190</name>
</gene>
<evidence type="ECO:0000313" key="3">
    <source>
        <dbReference type="Proteomes" id="UP000502136"/>
    </source>
</evidence>
<organism evidence="2 3">
    <name type="scientific">Paenibacillus albicereus</name>
    <dbReference type="NCBI Taxonomy" id="2726185"/>
    <lineage>
        <taxon>Bacteria</taxon>
        <taxon>Bacillati</taxon>
        <taxon>Bacillota</taxon>
        <taxon>Bacilli</taxon>
        <taxon>Bacillales</taxon>
        <taxon>Paenibacillaceae</taxon>
        <taxon>Paenibacillus</taxon>
    </lineage>
</organism>
<name>A0A6H2GTV4_9BACL</name>